<dbReference type="AlphaFoldDB" id="A0A834K1X4"/>
<keyword evidence="3" id="KW-0809">Transit peptide</keyword>
<dbReference type="Pfam" id="PF00444">
    <property type="entry name" value="Ribosomal_L36"/>
    <property type="match status" value="1"/>
</dbReference>
<keyword evidence="10" id="KW-1185">Reference proteome</keyword>
<dbReference type="InterPro" id="IPR035977">
    <property type="entry name" value="Ribosomal_bL36_sp"/>
</dbReference>
<dbReference type="InterPro" id="IPR000473">
    <property type="entry name" value="Ribosomal_bL36"/>
</dbReference>
<evidence type="ECO:0000256" key="2">
    <source>
        <dbReference type="ARBA" id="ARBA00007645"/>
    </source>
</evidence>
<evidence type="ECO:0000256" key="1">
    <source>
        <dbReference type="ARBA" id="ARBA00004173"/>
    </source>
</evidence>
<dbReference type="Proteomes" id="UP000614350">
    <property type="component" value="Unassembled WGS sequence"/>
</dbReference>
<dbReference type="PANTHER" id="PTHR46909">
    <property type="entry name" value="39S RIBOSOMAL PROTEIN L36, MITOCHONDRIAL"/>
    <property type="match status" value="1"/>
</dbReference>
<keyword evidence="6" id="KW-0687">Ribonucleoprotein</keyword>
<evidence type="ECO:0000256" key="6">
    <source>
        <dbReference type="ARBA" id="ARBA00023274"/>
    </source>
</evidence>
<evidence type="ECO:0000256" key="4">
    <source>
        <dbReference type="ARBA" id="ARBA00022980"/>
    </source>
</evidence>
<evidence type="ECO:0000313" key="9">
    <source>
        <dbReference type="EMBL" id="KAF7398542.1"/>
    </source>
</evidence>
<evidence type="ECO:0000256" key="5">
    <source>
        <dbReference type="ARBA" id="ARBA00023128"/>
    </source>
</evidence>
<evidence type="ECO:0000256" key="8">
    <source>
        <dbReference type="ARBA" id="ARBA00035411"/>
    </source>
</evidence>
<evidence type="ECO:0000313" key="10">
    <source>
        <dbReference type="Proteomes" id="UP000614350"/>
    </source>
</evidence>
<organism evidence="9 10">
    <name type="scientific">Vespula vulgaris</name>
    <name type="common">Yellow jacket</name>
    <name type="synonym">Wasp</name>
    <dbReference type="NCBI Taxonomy" id="7454"/>
    <lineage>
        <taxon>Eukaryota</taxon>
        <taxon>Metazoa</taxon>
        <taxon>Ecdysozoa</taxon>
        <taxon>Arthropoda</taxon>
        <taxon>Hexapoda</taxon>
        <taxon>Insecta</taxon>
        <taxon>Pterygota</taxon>
        <taxon>Neoptera</taxon>
        <taxon>Endopterygota</taxon>
        <taxon>Hymenoptera</taxon>
        <taxon>Apocrita</taxon>
        <taxon>Aculeata</taxon>
        <taxon>Vespoidea</taxon>
        <taxon>Vespidae</taxon>
        <taxon>Vespinae</taxon>
        <taxon>Vespula</taxon>
    </lineage>
</organism>
<evidence type="ECO:0000256" key="7">
    <source>
        <dbReference type="ARBA" id="ARBA00035239"/>
    </source>
</evidence>
<protein>
    <recommendedName>
        <fullName evidence="7">Large ribosomal subunit protein bL36m</fullName>
    </recommendedName>
    <alternativeName>
        <fullName evidence="8">39S ribosomal protein L36, mitochondrial</fullName>
    </alternativeName>
</protein>
<gene>
    <name evidence="9" type="ORF">HZH66_006439</name>
</gene>
<evidence type="ECO:0000256" key="3">
    <source>
        <dbReference type="ARBA" id="ARBA00022946"/>
    </source>
</evidence>
<keyword evidence="5" id="KW-0496">Mitochondrion</keyword>
<dbReference type="EMBL" id="JACSEA010000006">
    <property type="protein sequence ID" value="KAF7398542.1"/>
    <property type="molecule type" value="Genomic_DNA"/>
</dbReference>
<accession>A0A834K1X4</accession>
<comment type="similarity">
    <text evidence="2">Belongs to the bacterial ribosomal protein bL36 family.</text>
</comment>
<comment type="subcellular location">
    <subcellularLocation>
        <location evidence="1">Mitochondrion</location>
    </subcellularLocation>
</comment>
<dbReference type="GO" id="GO:0003735">
    <property type="term" value="F:structural constituent of ribosome"/>
    <property type="evidence" value="ECO:0007669"/>
    <property type="project" value="InterPro"/>
</dbReference>
<proteinExistence type="inferred from homology"/>
<dbReference type="GO" id="GO:0006412">
    <property type="term" value="P:translation"/>
    <property type="evidence" value="ECO:0007669"/>
    <property type="project" value="InterPro"/>
</dbReference>
<dbReference type="InterPro" id="IPR052143">
    <property type="entry name" value="Mitoribosomal_bL36m"/>
</dbReference>
<dbReference type="GO" id="GO:0005762">
    <property type="term" value="C:mitochondrial large ribosomal subunit"/>
    <property type="evidence" value="ECO:0007669"/>
    <property type="project" value="TreeGrafter"/>
</dbReference>
<reference evidence="9" key="1">
    <citation type="journal article" date="2020" name="G3 (Bethesda)">
        <title>High-Quality Assemblies for Three Invasive Social Wasps from the &lt;i&gt;Vespula&lt;/i&gt; Genus.</title>
        <authorList>
            <person name="Harrop T.W.R."/>
            <person name="Guhlin J."/>
            <person name="McLaughlin G.M."/>
            <person name="Permina E."/>
            <person name="Stockwell P."/>
            <person name="Gilligan J."/>
            <person name="Le Lec M.F."/>
            <person name="Gruber M.A.M."/>
            <person name="Quinn O."/>
            <person name="Lovegrove M."/>
            <person name="Duncan E.J."/>
            <person name="Remnant E.J."/>
            <person name="Van Eeckhoven J."/>
            <person name="Graham B."/>
            <person name="Knapp R.A."/>
            <person name="Langford K.W."/>
            <person name="Kronenberg Z."/>
            <person name="Press M.O."/>
            <person name="Eacker S.M."/>
            <person name="Wilson-Rankin E.E."/>
            <person name="Purcell J."/>
            <person name="Lester P.J."/>
            <person name="Dearden P.K."/>
        </authorList>
    </citation>
    <scope>NUCLEOTIDE SEQUENCE</scope>
    <source>
        <strain evidence="9">Marl-1</strain>
    </source>
</reference>
<dbReference type="PANTHER" id="PTHR46909:SF1">
    <property type="entry name" value="LARGE RIBOSOMAL SUBUNIT PROTEIN BL36M"/>
    <property type="match status" value="1"/>
</dbReference>
<comment type="caution">
    <text evidence="9">The sequence shown here is derived from an EMBL/GenBank/DDBJ whole genome shotgun (WGS) entry which is preliminary data.</text>
</comment>
<dbReference type="SUPFAM" id="SSF57840">
    <property type="entry name" value="Ribosomal protein L36"/>
    <property type="match status" value="1"/>
</dbReference>
<sequence length="135" mass="15719">MNSFSILKLGVIRQTVQSVVPTLSNVISGRDSRILLKSIHHMCEKQHLNLIPHTLANNNKSLFLQLVSPVINLVSGLKIKGRLQLRCEHCYKVARNERWYIMCKKSPKHKQVQIKKKEYKTWILTHATQSPKRPW</sequence>
<name>A0A834K1X4_VESVU</name>
<keyword evidence="4" id="KW-0689">Ribosomal protein</keyword>